<feature type="compositionally biased region" description="Basic and acidic residues" evidence="1">
    <location>
        <begin position="27"/>
        <end position="37"/>
    </location>
</feature>
<name>A0A662ZI30_9GAMM</name>
<keyword evidence="2" id="KW-1133">Transmembrane helix</keyword>
<evidence type="ECO:0000256" key="2">
    <source>
        <dbReference type="SAM" id="Phobius"/>
    </source>
</evidence>
<feature type="region of interest" description="Disordered" evidence="1">
    <location>
        <begin position="27"/>
        <end position="55"/>
    </location>
</feature>
<feature type="domain" description="Zinc-ribbon" evidence="3">
    <location>
        <begin position="2"/>
        <end position="24"/>
    </location>
</feature>
<feature type="transmembrane region" description="Helical" evidence="2">
    <location>
        <begin position="155"/>
        <end position="180"/>
    </location>
</feature>
<accession>A0A662ZI30</accession>
<keyword evidence="5" id="KW-1185">Reference proteome</keyword>
<organism evidence="4 5">
    <name type="scientific">Ruminobacter amylophilus</name>
    <dbReference type="NCBI Taxonomy" id="867"/>
    <lineage>
        <taxon>Bacteria</taxon>
        <taxon>Pseudomonadati</taxon>
        <taxon>Pseudomonadota</taxon>
        <taxon>Gammaproteobacteria</taxon>
        <taxon>Aeromonadales</taxon>
        <taxon>Succinivibrionaceae</taxon>
        <taxon>Ruminobacter</taxon>
    </lineage>
</organism>
<proteinExistence type="predicted"/>
<dbReference type="Proteomes" id="UP000243745">
    <property type="component" value="Unassembled WGS sequence"/>
</dbReference>
<feature type="transmembrane region" description="Helical" evidence="2">
    <location>
        <begin position="230"/>
        <end position="260"/>
    </location>
</feature>
<gene>
    <name evidence="4" type="ORF">SAMN02910344_01531</name>
</gene>
<dbReference type="RefSeq" id="WP_093142522.1">
    <property type="nucleotide sequence ID" value="NZ_FOXF01000029.1"/>
</dbReference>
<dbReference type="OrthoDB" id="9786619at2"/>
<feature type="transmembrane region" description="Helical" evidence="2">
    <location>
        <begin position="186"/>
        <end position="209"/>
    </location>
</feature>
<evidence type="ECO:0000313" key="4">
    <source>
        <dbReference type="EMBL" id="SFP49487.1"/>
    </source>
</evidence>
<dbReference type="EMBL" id="FOXF01000029">
    <property type="protein sequence ID" value="SFP49487.1"/>
    <property type="molecule type" value="Genomic_DNA"/>
</dbReference>
<evidence type="ECO:0000256" key="1">
    <source>
        <dbReference type="SAM" id="MobiDB-lite"/>
    </source>
</evidence>
<dbReference type="AlphaFoldDB" id="A0A662ZI30"/>
<keyword evidence="2" id="KW-0812">Transmembrane</keyword>
<feature type="transmembrane region" description="Helical" evidence="2">
    <location>
        <begin position="95"/>
        <end position="122"/>
    </location>
</feature>
<reference evidence="4 5" key="1">
    <citation type="submission" date="2016-10" db="EMBL/GenBank/DDBJ databases">
        <authorList>
            <person name="Varghese N."/>
            <person name="Submissions S."/>
        </authorList>
    </citation>
    <scope>NUCLEOTIDE SEQUENCE [LARGE SCALE GENOMIC DNA]</scope>
    <source>
        <strain evidence="4 5">DSM 1361</strain>
    </source>
</reference>
<dbReference type="InterPro" id="IPR026870">
    <property type="entry name" value="Zinc_ribbon_dom"/>
</dbReference>
<dbReference type="Pfam" id="PF13240">
    <property type="entry name" value="Zn_Ribbon_1"/>
    <property type="match status" value="1"/>
</dbReference>
<keyword evidence="2" id="KW-0472">Membrane</keyword>
<evidence type="ECO:0000313" key="5">
    <source>
        <dbReference type="Proteomes" id="UP000243745"/>
    </source>
</evidence>
<evidence type="ECO:0000259" key="3">
    <source>
        <dbReference type="Pfam" id="PF13240"/>
    </source>
</evidence>
<sequence>MKCPFCNHEISDGAKFCPDCGKALPHDRPSENDKPENPADSCSEENASDVKSSAGVSVNFQKKEKPDCISQDESCQKNGDPELKETVRRLDRMNLMQIVCLIALLIPGVNIAGLILLLIIIIRSFDLSARTGRVLRRFGYEKYARISDGIKTKCTIILLSTVLLITAGCMAFTGFCHLSIPQTTLAVITGVIMMIIATNLELYCFIRLYTIMNVMDAIVCNRKHPEKPGFGMAVTVMVTVCLFMILISGVAITIGMPVYIQHIKNIIFTDMMMQANNVKRNALICVAEYEYRDFAEICDNTRDYAEGFGWKLYPPHQYATEYVDSIEVTSASADKSRNGYPEIKVTVNASRKYFSAAHPKITYVGTVIDDDIIWKLDVKETTILPNVASPWSVWDIR</sequence>
<protein>
    <submittedName>
        <fullName evidence="4">Zinc-ribbon domain-containing protein</fullName>
    </submittedName>
</protein>